<evidence type="ECO:0000256" key="4">
    <source>
        <dbReference type="ARBA" id="ARBA00022679"/>
    </source>
</evidence>
<dbReference type="PANTHER" id="PTHR21090:SF5">
    <property type="entry name" value="PENTAFUNCTIONAL AROM POLYPEPTIDE"/>
    <property type="match status" value="1"/>
</dbReference>
<dbReference type="GO" id="GO:0008652">
    <property type="term" value="P:amino acid biosynthetic process"/>
    <property type="evidence" value="ECO:0007669"/>
    <property type="project" value="UniProtKB-KW"/>
</dbReference>
<dbReference type="EMBL" id="ADLE01000002">
    <property type="protein sequence ID" value="EJZ65638.1"/>
    <property type="molecule type" value="Genomic_DNA"/>
</dbReference>
<evidence type="ECO:0000256" key="7">
    <source>
        <dbReference type="HAMAP-Rule" id="MF_00210"/>
    </source>
</evidence>
<comment type="catalytic activity">
    <reaction evidence="6">
        <text>3-phosphoshikimate + phosphoenolpyruvate = 5-O-(1-carboxyvinyl)-3-phosphoshikimate + phosphate</text>
        <dbReference type="Rhea" id="RHEA:21256"/>
        <dbReference type="ChEBI" id="CHEBI:43474"/>
        <dbReference type="ChEBI" id="CHEBI:57701"/>
        <dbReference type="ChEBI" id="CHEBI:58702"/>
        <dbReference type="ChEBI" id="CHEBI:145989"/>
        <dbReference type="EC" id="2.5.1.19"/>
    </reaction>
    <physiologicalReaction direction="left-to-right" evidence="6">
        <dbReference type="Rhea" id="RHEA:21257"/>
    </physiologicalReaction>
</comment>
<keyword evidence="4 7" id="KW-0808">Transferase</keyword>
<feature type="binding site" evidence="7">
    <location>
        <position position="22"/>
    </location>
    <ligand>
        <name>3-phosphoshikimate</name>
        <dbReference type="ChEBI" id="CHEBI:145989"/>
    </ligand>
</feature>
<feature type="binding site" evidence="7">
    <location>
        <position position="21"/>
    </location>
    <ligand>
        <name>3-phosphoshikimate</name>
        <dbReference type="ChEBI" id="CHEBI:145989"/>
    </ligand>
</feature>
<dbReference type="Pfam" id="PF00275">
    <property type="entry name" value="EPSP_synthase"/>
    <property type="match status" value="1"/>
</dbReference>
<feature type="binding site" evidence="7">
    <location>
        <position position="146"/>
    </location>
    <ligand>
        <name>3-phosphoshikimate</name>
        <dbReference type="ChEBI" id="CHEBI:145989"/>
    </ligand>
</feature>
<evidence type="ECO:0000313" key="9">
    <source>
        <dbReference type="EMBL" id="EJZ65638.1"/>
    </source>
</evidence>
<comment type="pathway">
    <text evidence="1 7">Metabolic intermediate biosynthesis; chorismate biosynthesis; chorismate from D-erythrose 4-phosphate and phosphoenolpyruvate: step 6/7.</text>
</comment>
<comment type="similarity">
    <text evidence="2 7">Belongs to the EPSP synthase family.</text>
</comment>
<feature type="binding site" evidence="7">
    <location>
        <position position="26"/>
    </location>
    <ligand>
        <name>3-phosphoshikimate</name>
        <dbReference type="ChEBI" id="CHEBI:145989"/>
    </ligand>
</feature>
<dbReference type="Proteomes" id="UP000006044">
    <property type="component" value="Unassembled WGS sequence"/>
</dbReference>
<dbReference type="GO" id="GO:0005737">
    <property type="term" value="C:cytoplasm"/>
    <property type="evidence" value="ECO:0007669"/>
    <property type="project" value="UniProtKB-SubCell"/>
</dbReference>
<comment type="function">
    <text evidence="7">Catalyzes the transfer of the enolpyruvyl moiety of phosphoenolpyruvate (PEP) to the 5-hydroxyl of shikimate-3-phosphate (S3P) to produce enolpyruvyl shikimate-3-phosphate and inorganic phosphate.</text>
</comment>
<reference evidence="9 10" key="1">
    <citation type="submission" date="2012-08" db="EMBL/GenBank/DDBJ databases">
        <title>The Genome Sequence of Barnesiella intestinihominis YIT 11860.</title>
        <authorList>
            <consortium name="The Broad Institute Genome Sequencing Platform"/>
            <person name="Earl A."/>
            <person name="Ward D."/>
            <person name="Feldgarden M."/>
            <person name="Gevers D."/>
            <person name="Morotomi M."/>
            <person name="Walker B."/>
            <person name="Young S.K."/>
            <person name="Zeng Q."/>
            <person name="Gargeya S."/>
            <person name="Fitzgerald M."/>
            <person name="Haas B."/>
            <person name="Abouelleil A."/>
            <person name="Alvarado L."/>
            <person name="Arachchi H.M."/>
            <person name="Berlin A.M."/>
            <person name="Chapman S.B."/>
            <person name="Goldberg J."/>
            <person name="Griggs A."/>
            <person name="Gujja S."/>
            <person name="Hansen M."/>
            <person name="Howarth C."/>
            <person name="Imamovic A."/>
            <person name="Larimer J."/>
            <person name="McCowen C."/>
            <person name="Montmayeur A."/>
            <person name="Murphy C."/>
            <person name="Neiman D."/>
            <person name="Pearson M."/>
            <person name="Priest M."/>
            <person name="Roberts A."/>
            <person name="Saif S."/>
            <person name="Shea T."/>
            <person name="Sisk P."/>
            <person name="Sykes S."/>
            <person name="Wortman J."/>
            <person name="Nusbaum C."/>
            <person name="Birren B."/>
        </authorList>
    </citation>
    <scope>NUCLEOTIDE SEQUENCE [LARGE SCALE GENOMIC DNA]</scope>
    <source>
        <strain evidence="9 10">YIT 11860</strain>
    </source>
</reference>
<dbReference type="SUPFAM" id="SSF55205">
    <property type="entry name" value="EPT/RTPC-like"/>
    <property type="match status" value="1"/>
</dbReference>
<comment type="caution">
    <text evidence="7">Lacks conserved residue(s) required for the propagation of feature annotation.</text>
</comment>
<comment type="subunit">
    <text evidence="7">Monomer.</text>
</comment>
<evidence type="ECO:0000256" key="5">
    <source>
        <dbReference type="ARBA" id="ARBA00023141"/>
    </source>
</evidence>
<feature type="active site" description="Proton acceptor" evidence="7">
    <location>
        <position position="288"/>
    </location>
</feature>
<dbReference type="Gene3D" id="3.65.10.10">
    <property type="entry name" value="Enolpyruvate transferase domain"/>
    <property type="match status" value="3"/>
</dbReference>
<keyword evidence="7" id="KW-0963">Cytoplasm</keyword>
<feature type="binding site" evidence="7">
    <location>
        <position position="315"/>
    </location>
    <ligand>
        <name>3-phosphoshikimate</name>
        <dbReference type="ChEBI" id="CHEBI:145989"/>
    </ligand>
</feature>
<dbReference type="PIRSF" id="PIRSF000505">
    <property type="entry name" value="EPSPS"/>
    <property type="match status" value="1"/>
</dbReference>
<sequence>MNYKVFAPHDCHIEVELPASKSISNRALVINALCDDSIPITNVSDCDDTRVMKQAFTEKNSSIDIHGAGTAMRFLTAYYAQKRDYECIISGSERMKQRPIKILVDALRSLGADIRYFDKEGFPPLQIFGKELRGGELSLPGNVSSQYISALLMIAPYMQNGLELTLTGKIVSTPYIEMTLEMMSYFGIEAHRSNNTIRIPAGRYCPKQFRIEPDWSAASYWYEIAALTPEADIFLPNLSNKSLQGDARIAALFEPLGVSSLFSQEGTKLRKSDRSISLYEQDLSEQPDLAQTLVVTCCLIGLPFKFTGLQTLKIKETDRISALQNELIKLGYKLISSDRSLEWNGESIAPKVAPVIETYDDHRMAMAFAPASFLFPGIKIKDISVVDKSYPNYWKDLCKAGFSLEKDEKEGTRL</sequence>
<feature type="binding site" evidence="7">
    <location>
        <position position="69"/>
    </location>
    <ligand>
        <name>phosphoenolpyruvate</name>
        <dbReference type="ChEBI" id="CHEBI:58702"/>
    </ligand>
</feature>
<evidence type="ECO:0000259" key="8">
    <source>
        <dbReference type="Pfam" id="PF00275"/>
    </source>
</evidence>
<evidence type="ECO:0000313" key="10">
    <source>
        <dbReference type="Proteomes" id="UP000006044"/>
    </source>
</evidence>
<feature type="binding site" evidence="7">
    <location>
        <position position="21"/>
    </location>
    <ligand>
        <name>phosphoenolpyruvate</name>
        <dbReference type="ChEBI" id="CHEBI:58702"/>
    </ligand>
</feature>
<dbReference type="InterPro" id="IPR036968">
    <property type="entry name" value="Enolpyruvate_Tfrase_sf"/>
</dbReference>
<dbReference type="PANTHER" id="PTHR21090">
    <property type="entry name" value="AROM/DEHYDROQUINATE SYNTHASE"/>
    <property type="match status" value="1"/>
</dbReference>
<dbReference type="InterPro" id="IPR001986">
    <property type="entry name" value="Enolpyruvate_Tfrase_dom"/>
</dbReference>
<dbReference type="InterPro" id="IPR006264">
    <property type="entry name" value="EPSP_synthase"/>
</dbReference>
<dbReference type="AlphaFoldDB" id="K0X2W5"/>
<dbReference type="UniPathway" id="UPA00053">
    <property type="reaction ID" value="UER00089"/>
</dbReference>
<feature type="binding site" evidence="7">
    <location>
        <position position="319"/>
    </location>
    <ligand>
        <name>phosphoenolpyruvate</name>
        <dbReference type="ChEBI" id="CHEBI:58702"/>
    </ligand>
</feature>
<evidence type="ECO:0000256" key="1">
    <source>
        <dbReference type="ARBA" id="ARBA00004811"/>
    </source>
</evidence>
<dbReference type="CDD" id="cd01556">
    <property type="entry name" value="EPSP_synthase"/>
    <property type="match status" value="1"/>
</dbReference>
<dbReference type="STRING" id="742726.HMPREF9448_00725"/>
<dbReference type="GO" id="GO:0003866">
    <property type="term" value="F:3-phosphoshikimate 1-carboxyvinyltransferase activity"/>
    <property type="evidence" value="ECO:0007669"/>
    <property type="project" value="UniProtKB-UniRule"/>
</dbReference>
<evidence type="ECO:0000256" key="6">
    <source>
        <dbReference type="ARBA" id="ARBA00044633"/>
    </source>
</evidence>
<dbReference type="eggNOG" id="COG0128">
    <property type="taxonomic scope" value="Bacteria"/>
</dbReference>
<keyword evidence="10" id="KW-1185">Reference proteome</keyword>
<feature type="binding site" evidence="7">
    <location>
        <position position="144"/>
    </location>
    <ligand>
        <name>3-phosphoshikimate</name>
        <dbReference type="ChEBI" id="CHEBI:145989"/>
    </ligand>
</feature>
<dbReference type="GeneID" id="77848052"/>
<comment type="caution">
    <text evidence="9">The sequence shown here is derived from an EMBL/GenBank/DDBJ whole genome shotgun (WGS) entry which is preliminary data.</text>
</comment>
<dbReference type="GO" id="GO:0009073">
    <property type="term" value="P:aromatic amino acid family biosynthetic process"/>
    <property type="evidence" value="ECO:0007669"/>
    <property type="project" value="UniProtKB-KW"/>
</dbReference>
<dbReference type="GO" id="GO:0009423">
    <property type="term" value="P:chorismate biosynthetic process"/>
    <property type="evidence" value="ECO:0007669"/>
    <property type="project" value="UniProtKB-UniRule"/>
</dbReference>
<feature type="domain" description="Enolpyruvate transferase" evidence="8">
    <location>
        <begin position="56"/>
        <end position="397"/>
    </location>
</feature>
<dbReference type="EC" id="2.5.1.19" evidence="7"/>
<comment type="subcellular location">
    <subcellularLocation>
        <location evidence="7">Cytoplasm</location>
    </subcellularLocation>
</comment>
<evidence type="ECO:0000256" key="2">
    <source>
        <dbReference type="ARBA" id="ARBA00009948"/>
    </source>
</evidence>
<dbReference type="HOGENOM" id="CLU_024321_0_0_10"/>
<accession>K0X2W5</accession>
<dbReference type="HAMAP" id="MF_00210">
    <property type="entry name" value="EPSP_synth"/>
    <property type="match status" value="1"/>
</dbReference>
<keyword evidence="5 7" id="KW-0057">Aromatic amino acid biosynthesis</keyword>
<feature type="binding site" evidence="7">
    <location>
        <position position="145"/>
    </location>
    <ligand>
        <name>3-phosphoshikimate</name>
        <dbReference type="ChEBI" id="CHEBI:145989"/>
    </ligand>
</feature>
<protein>
    <recommendedName>
        <fullName evidence="7">3-phosphoshikimate 1-carboxyvinyltransferase</fullName>
        <ecNumber evidence="7">2.5.1.19</ecNumber>
    </recommendedName>
    <alternativeName>
        <fullName evidence="7">5-enolpyruvylshikimate-3-phosphate synthase</fullName>
        <shortName evidence="7">EPSP synthase</shortName>
        <shortName evidence="7">EPSPS</shortName>
    </alternativeName>
</protein>
<feature type="binding site" evidence="7">
    <location>
        <position position="363"/>
    </location>
    <ligand>
        <name>phosphoenolpyruvate</name>
        <dbReference type="ChEBI" id="CHEBI:58702"/>
    </ligand>
</feature>
<organism evidence="9 10">
    <name type="scientific">Barnesiella intestinihominis YIT 11860</name>
    <dbReference type="NCBI Taxonomy" id="742726"/>
    <lineage>
        <taxon>Bacteria</taxon>
        <taxon>Pseudomonadati</taxon>
        <taxon>Bacteroidota</taxon>
        <taxon>Bacteroidia</taxon>
        <taxon>Bacteroidales</taxon>
        <taxon>Barnesiellaceae</taxon>
        <taxon>Barnesiella</taxon>
    </lineage>
</organism>
<gene>
    <name evidence="7" type="primary">aroA</name>
    <name evidence="9" type="ORF">HMPREF9448_00725</name>
</gene>
<dbReference type="PROSITE" id="PS00885">
    <property type="entry name" value="EPSP_SYNTHASE_2"/>
    <property type="match status" value="1"/>
</dbReference>
<dbReference type="InterPro" id="IPR023193">
    <property type="entry name" value="EPSP_synthase_CS"/>
</dbReference>
<feature type="binding site" evidence="7">
    <location>
        <position position="146"/>
    </location>
    <ligand>
        <name>phosphoenolpyruvate</name>
        <dbReference type="ChEBI" id="CHEBI:58702"/>
    </ligand>
</feature>
<feature type="binding site" evidence="7">
    <location>
        <position position="172"/>
    </location>
    <ligand>
        <name>3-phosphoshikimate</name>
        <dbReference type="ChEBI" id="CHEBI:145989"/>
    </ligand>
</feature>
<feature type="binding site" evidence="7">
    <location>
        <position position="388"/>
    </location>
    <ligand>
        <name>phosphoenolpyruvate</name>
        <dbReference type="ChEBI" id="CHEBI:58702"/>
    </ligand>
</feature>
<feature type="binding site" evidence="7">
    <location>
        <position position="288"/>
    </location>
    <ligand>
        <name>3-phosphoshikimate</name>
        <dbReference type="ChEBI" id="CHEBI:145989"/>
    </ligand>
</feature>
<feature type="binding site" evidence="7">
    <location>
        <position position="98"/>
    </location>
    <ligand>
        <name>phosphoenolpyruvate</name>
        <dbReference type="ChEBI" id="CHEBI:58702"/>
    </ligand>
</feature>
<dbReference type="RefSeq" id="WP_008861220.1">
    <property type="nucleotide sequence ID" value="NZ_CAXSYG010000004.1"/>
</dbReference>
<dbReference type="OrthoDB" id="9809920at2"/>
<name>K0X2W5_9BACT</name>
<evidence type="ECO:0000256" key="3">
    <source>
        <dbReference type="ARBA" id="ARBA00022605"/>
    </source>
</evidence>
<proteinExistence type="inferred from homology"/>
<dbReference type="PATRIC" id="fig|742726.3.peg.774"/>
<dbReference type="InterPro" id="IPR013792">
    <property type="entry name" value="RNA3'P_cycl/enolpyr_Trfase_a/b"/>
</dbReference>
<keyword evidence="3 7" id="KW-0028">Amino-acid biosynthesis</keyword>